<accession>A0ABS7XXB8</accession>
<keyword evidence="2" id="KW-1185">Reference proteome</keyword>
<reference evidence="2" key="1">
    <citation type="submission" date="2023-07" db="EMBL/GenBank/DDBJ databases">
        <authorList>
            <person name="Yue Y."/>
        </authorList>
    </citation>
    <scope>NUCLEOTIDE SEQUENCE [LARGE SCALE GENOMIC DNA]</scope>
    <source>
        <strain evidence="2">2Y89</strain>
    </source>
</reference>
<dbReference type="PROSITE" id="PS51257">
    <property type="entry name" value="PROKAR_LIPOPROTEIN"/>
    <property type="match status" value="1"/>
</dbReference>
<evidence type="ECO:0000313" key="2">
    <source>
        <dbReference type="Proteomes" id="UP001198402"/>
    </source>
</evidence>
<evidence type="ECO:0000313" key="1">
    <source>
        <dbReference type="EMBL" id="MCA0151679.1"/>
    </source>
</evidence>
<sequence length="285" mass="33223">MKFKIIIVIALVLLVTVSCKQKKGQGEKQIQKTAEYELVDLGSGILVEQFDSIVKDENKYNRNNKVFKVGNVFEYAFKHITVDGKTKYYKIDEDKIWDFVEEVDQDSTTITSVKISVQDENAMARHIPDYNQTNLKYLIDKNIGYSTSGAIENEANIWIHPPRDRYFEILELNPFPYIKLPAKIGDSWTWNLRIGDGWSDHRWKVWEGQIENNYEYKITDKRNISTEFGKLKCLVVESNAKSRIGETKLTSYFHNKYGFVKLEYTNIDGSKTILELVNFKTKDDK</sequence>
<dbReference type="Proteomes" id="UP001198402">
    <property type="component" value="Unassembled WGS sequence"/>
</dbReference>
<dbReference type="Gene3D" id="2.40.360.20">
    <property type="match status" value="1"/>
</dbReference>
<gene>
    <name evidence="1" type="ORF">LBV24_00530</name>
</gene>
<comment type="caution">
    <text evidence="1">The sequence shown here is derived from an EMBL/GenBank/DDBJ whole genome shotgun (WGS) entry which is preliminary data.</text>
</comment>
<organism evidence="1 2">
    <name type="scientific">Winogradskyella vincentii</name>
    <dbReference type="NCBI Taxonomy" id="2877122"/>
    <lineage>
        <taxon>Bacteria</taxon>
        <taxon>Pseudomonadati</taxon>
        <taxon>Bacteroidota</taxon>
        <taxon>Flavobacteriia</taxon>
        <taxon>Flavobacteriales</taxon>
        <taxon>Flavobacteriaceae</taxon>
        <taxon>Winogradskyella</taxon>
    </lineage>
</organism>
<dbReference type="EMBL" id="JAIUJS010000001">
    <property type="protein sequence ID" value="MCA0151679.1"/>
    <property type="molecule type" value="Genomic_DNA"/>
</dbReference>
<dbReference type="RefSeq" id="WP_224476654.1">
    <property type="nucleotide sequence ID" value="NZ_JAIUJS010000001.1"/>
</dbReference>
<proteinExistence type="predicted"/>
<protein>
    <submittedName>
        <fullName evidence="1">Uncharacterized protein</fullName>
    </submittedName>
</protein>
<name>A0ABS7XXB8_9FLAO</name>